<comment type="subcellular location">
    <subcellularLocation>
        <location evidence="1">Membrane</location>
        <topology evidence="1">Multi-pass membrane protein</topology>
    </subcellularLocation>
</comment>
<feature type="transmembrane region" description="Helical" evidence="6">
    <location>
        <begin position="12"/>
        <end position="37"/>
    </location>
</feature>
<sequence>MALETTTSNPWVALLTLSAMEIVLGVDNIVFIAILVAKLPPDKRERIRKLGIGLALIIRIGLLFALSWLMRLTEPLFTVLGEGISGRDLILLGGGLFLVAKSVHEMHSKLEGPDIEGTTQAPSAAAVGSVLAQILALDIVFSLDSVITAVGMASQLWVMVTAMIIAVGVMLIFAGRIGDFVERHPTVKILALSFLLLIGVMLVAEGLGQHINKGYIYFAMAFALVVELLNMRLRKVHKPVHLHAGTEQKVASELGR</sequence>
<dbReference type="PANTHER" id="PTHR30238:SF4">
    <property type="entry name" value="SLL1022 PROTEIN"/>
    <property type="match status" value="1"/>
</dbReference>
<dbReference type="Proteomes" id="UP001291309">
    <property type="component" value="Unassembled WGS sequence"/>
</dbReference>
<keyword evidence="8" id="KW-1185">Reference proteome</keyword>
<feature type="transmembrane region" description="Helical" evidence="6">
    <location>
        <begin position="189"/>
        <end position="208"/>
    </location>
</feature>
<keyword evidence="5 6" id="KW-0472">Membrane</keyword>
<evidence type="ECO:0000256" key="5">
    <source>
        <dbReference type="ARBA" id="ARBA00023136"/>
    </source>
</evidence>
<feature type="transmembrane region" description="Helical" evidence="6">
    <location>
        <begin position="155"/>
        <end position="177"/>
    </location>
</feature>
<evidence type="ECO:0000256" key="2">
    <source>
        <dbReference type="ARBA" id="ARBA00007511"/>
    </source>
</evidence>
<proteinExistence type="inferred from homology"/>
<protein>
    <submittedName>
        <fullName evidence="7">TerC family protein</fullName>
    </submittedName>
</protein>
<evidence type="ECO:0000256" key="3">
    <source>
        <dbReference type="ARBA" id="ARBA00022692"/>
    </source>
</evidence>
<evidence type="ECO:0000256" key="1">
    <source>
        <dbReference type="ARBA" id="ARBA00004141"/>
    </source>
</evidence>
<dbReference type="RefSeq" id="WP_321548224.1">
    <property type="nucleotide sequence ID" value="NZ_JAXIVS010000008.1"/>
</dbReference>
<feature type="transmembrane region" description="Helical" evidence="6">
    <location>
        <begin position="49"/>
        <end position="70"/>
    </location>
</feature>
<dbReference type="InterPro" id="IPR005496">
    <property type="entry name" value="Integral_membrane_TerC"/>
</dbReference>
<dbReference type="Pfam" id="PF03741">
    <property type="entry name" value="TerC"/>
    <property type="match status" value="1"/>
</dbReference>
<dbReference type="PANTHER" id="PTHR30238">
    <property type="entry name" value="MEMBRANE BOUND PREDICTED REDOX MODULATOR"/>
    <property type="match status" value="1"/>
</dbReference>
<accession>A0ABU5H7T5</accession>
<gene>
    <name evidence="7" type="ORF">SYV04_24130</name>
</gene>
<evidence type="ECO:0000313" key="8">
    <source>
        <dbReference type="Proteomes" id="UP001291309"/>
    </source>
</evidence>
<keyword evidence="3 6" id="KW-0812">Transmembrane</keyword>
<dbReference type="EMBL" id="JAXIVS010000008">
    <property type="protein sequence ID" value="MDY7229503.1"/>
    <property type="molecule type" value="Genomic_DNA"/>
</dbReference>
<evidence type="ECO:0000313" key="7">
    <source>
        <dbReference type="EMBL" id="MDY7229503.1"/>
    </source>
</evidence>
<organism evidence="7 8">
    <name type="scientific">Hyalangium rubrum</name>
    <dbReference type="NCBI Taxonomy" id="3103134"/>
    <lineage>
        <taxon>Bacteria</taxon>
        <taxon>Pseudomonadati</taxon>
        <taxon>Myxococcota</taxon>
        <taxon>Myxococcia</taxon>
        <taxon>Myxococcales</taxon>
        <taxon>Cystobacterineae</taxon>
        <taxon>Archangiaceae</taxon>
        <taxon>Hyalangium</taxon>
    </lineage>
</organism>
<evidence type="ECO:0000256" key="4">
    <source>
        <dbReference type="ARBA" id="ARBA00022989"/>
    </source>
</evidence>
<evidence type="ECO:0000256" key="6">
    <source>
        <dbReference type="SAM" id="Phobius"/>
    </source>
</evidence>
<name>A0ABU5H7T5_9BACT</name>
<comment type="caution">
    <text evidence="7">The sequence shown here is derived from an EMBL/GenBank/DDBJ whole genome shotgun (WGS) entry which is preliminary data.</text>
</comment>
<reference evidence="7 8" key="1">
    <citation type="submission" date="2023-12" db="EMBL/GenBank/DDBJ databases">
        <title>the genome sequence of Hyalangium sp. s54d21.</title>
        <authorList>
            <person name="Zhang X."/>
        </authorList>
    </citation>
    <scope>NUCLEOTIDE SEQUENCE [LARGE SCALE GENOMIC DNA]</scope>
    <source>
        <strain evidence="8">s54d21</strain>
    </source>
</reference>
<feature type="transmembrane region" description="Helical" evidence="6">
    <location>
        <begin position="214"/>
        <end position="233"/>
    </location>
</feature>
<comment type="similarity">
    <text evidence="2">Belongs to the TerC family.</text>
</comment>
<keyword evidence="4 6" id="KW-1133">Transmembrane helix</keyword>